<accession>A0A7K0G3H4</accession>
<keyword evidence="2" id="KW-1185">Reference proteome</keyword>
<name>A0A7K0G3H4_9SPHI</name>
<dbReference type="RefSeq" id="WP_154282347.1">
    <property type="nucleotide sequence ID" value="NZ_JBHUJQ010000001.1"/>
</dbReference>
<organism evidence="1 2">
    <name type="scientific">Pedobacter petrophilus</name>
    <dbReference type="NCBI Taxonomy" id="1908241"/>
    <lineage>
        <taxon>Bacteria</taxon>
        <taxon>Pseudomonadati</taxon>
        <taxon>Bacteroidota</taxon>
        <taxon>Sphingobacteriia</taxon>
        <taxon>Sphingobacteriales</taxon>
        <taxon>Sphingobacteriaceae</taxon>
        <taxon>Pedobacter</taxon>
    </lineage>
</organism>
<dbReference type="Proteomes" id="UP000487757">
    <property type="component" value="Unassembled WGS sequence"/>
</dbReference>
<reference evidence="1 2" key="1">
    <citation type="submission" date="2019-11" db="EMBL/GenBank/DDBJ databases">
        <title>Pedobacter petrophilus genome.</title>
        <authorList>
            <person name="Feldbauer M.J."/>
            <person name="Newman J.D."/>
        </authorList>
    </citation>
    <scope>NUCLEOTIDE SEQUENCE [LARGE SCALE GENOMIC DNA]</scope>
    <source>
        <strain evidence="1 2">LMG 29686</strain>
    </source>
</reference>
<proteinExistence type="predicted"/>
<dbReference type="Pfam" id="PF19527">
    <property type="entry name" value="DUF6055"/>
    <property type="match status" value="1"/>
</dbReference>
<dbReference type="OrthoDB" id="9802005at2"/>
<dbReference type="InterPro" id="IPR045690">
    <property type="entry name" value="DUF6055"/>
</dbReference>
<evidence type="ECO:0008006" key="3">
    <source>
        <dbReference type="Google" id="ProtNLM"/>
    </source>
</evidence>
<sequence length="476" mass="54655">MIHFAVNITSWHRKKQALGFLPRVILSMLLFACLAMSACSSFQVKNAKTKPNRAPVDKQRYLPENIWMVPKGNDFTNDSSEFSNKRMVESNDVAIYWSKEFGTDLSKNTDSSVRLDLKQILKECNRFYNFYVDSLGFVNKGRSVTDRYKLLAFVFKGKENTAFGGGEDKKVGIVWTPLARITKAPYGALAHEIGHSFQYLVHADGAWAFTSAAEGSHGQPIFEMTSQYMLWHVYPEWMTFENYHLQDYLKKTHYAFLHETNQYHSPYVLEYWSNKHGLKFIGKLWQQAVKGEDPVMTYKRITNTSQSKFNDEMHQAAAKFITWDLDQAKKTERSYANQHRTLLEAKADGWFQVLAGNCPQNYGYNGIQLKVPAGKTRIKLEFKGLAGGDGFRKINVADAGWRYSFLAVKQNGERVYGQIHAYQDGAVDFVMPKETQYLWLVVSGAPATHWEHITDGKEENDEQWPYKIRLTGTTLL</sequence>
<protein>
    <recommendedName>
        <fullName evidence="3">Avirulence protein</fullName>
    </recommendedName>
</protein>
<gene>
    <name evidence="1" type="ORF">GJU39_17785</name>
</gene>
<dbReference type="EMBL" id="WKKH01000035">
    <property type="protein sequence ID" value="MRX77934.1"/>
    <property type="molecule type" value="Genomic_DNA"/>
</dbReference>
<evidence type="ECO:0000313" key="1">
    <source>
        <dbReference type="EMBL" id="MRX77934.1"/>
    </source>
</evidence>
<dbReference type="AlphaFoldDB" id="A0A7K0G3H4"/>
<evidence type="ECO:0000313" key="2">
    <source>
        <dbReference type="Proteomes" id="UP000487757"/>
    </source>
</evidence>
<comment type="caution">
    <text evidence="1">The sequence shown here is derived from an EMBL/GenBank/DDBJ whole genome shotgun (WGS) entry which is preliminary data.</text>
</comment>